<reference evidence="3 4" key="1">
    <citation type="submission" date="2017-06" db="EMBL/GenBank/DDBJ databases">
        <title>Genome sequencing of cyanobaciteial culture collection at National Institute for Environmental Studies (NIES).</title>
        <authorList>
            <person name="Hirose Y."/>
            <person name="Shimura Y."/>
            <person name="Fujisawa T."/>
            <person name="Nakamura Y."/>
            <person name="Kawachi M."/>
        </authorList>
    </citation>
    <scope>NUCLEOTIDE SEQUENCE [LARGE SCALE GENOMIC DNA]</scope>
    <source>
        <strain evidence="3 4">NIES-37</strain>
    </source>
</reference>
<feature type="domain" description="Glycosyl transferase family 1" evidence="1">
    <location>
        <begin position="200"/>
        <end position="361"/>
    </location>
</feature>
<dbReference type="PANTHER" id="PTHR45947:SF3">
    <property type="entry name" value="SULFOQUINOVOSYL TRANSFERASE SQD2"/>
    <property type="match status" value="1"/>
</dbReference>
<sequence>MKVLIFIPYVGSHYGGTSKATKEFADTLSSLGANVDLITTDANGSDKLDVPLNKWIYQKSYRIRYFSCWHRHDFIVSLSLIYWLIKHIKDYDIVHTNTVFSPLVSLVHLLCQWRKIPYAVTPHGMLEPWALSYKAWKKRIYYNLLEKPALKKASVIQVIANAEASNVKKLGFRNLVVVPNGIHRQEFENLPKAEIFYEQFPETRNKTLLLFLGRIDPKKGLDLLAPAFGKIHKKFPQTHLVVAGPDSTGFLATVRRYFVQAGCLEAVTFTGMLTGKLKQEALVAADLYVAPSYSEGFSMSVLEGMASGLPCVITTGCNFPEAAQAQAAHIVDTNADEIANALIDYLSNPVQAQAMGDRARKLIFRNYTWERAAEKLVKVYQAIIDKKVLPEYQDFVPAKSGKEI</sequence>
<dbReference type="RefSeq" id="WP_096574638.1">
    <property type="nucleotide sequence ID" value="NZ_CAWNJS010000001.1"/>
</dbReference>
<dbReference type="SUPFAM" id="SSF53756">
    <property type="entry name" value="UDP-Glycosyltransferase/glycogen phosphorylase"/>
    <property type="match status" value="1"/>
</dbReference>
<dbReference type="Proteomes" id="UP000218785">
    <property type="component" value="Chromosome"/>
</dbReference>
<dbReference type="Pfam" id="PF00534">
    <property type="entry name" value="Glycos_transf_1"/>
    <property type="match status" value="1"/>
</dbReference>
<evidence type="ECO:0000259" key="1">
    <source>
        <dbReference type="Pfam" id="PF00534"/>
    </source>
</evidence>
<dbReference type="KEGG" id="ttq:NIES37_15520"/>
<accession>A0A1Z4MW08</accession>
<dbReference type="InterPro" id="IPR001296">
    <property type="entry name" value="Glyco_trans_1"/>
</dbReference>
<protein>
    <submittedName>
        <fullName evidence="3">Group 1 glycosyl transferase</fullName>
    </submittedName>
</protein>
<evidence type="ECO:0000313" key="3">
    <source>
        <dbReference type="EMBL" id="BAY97610.1"/>
    </source>
</evidence>
<dbReference type="Pfam" id="PF13439">
    <property type="entry name" value="Glyco_transf_4"/>
    <property type="match status" value="1"/>
</dbReference>
<proteinExistence type="predicted"/>
<feature type="domain" description="Glycosyltransferase subfamily 4-like N-terminal" evidence="2">
    <location>
        <begin position="14"/>
        <end position="183"/>
    </location>
</feature>
<keyword evidence="4" id="KW-1185">Reference proteome</keyword>
<dbReference type="EMBL" id="AP018248">
    <property type="protein sequence ID" value="BAY97610.1"/>
    <property type="molecule type" value="Genomic_DNA"/>
</dbReference>
<dbReference type="AlphaFoldDB" id="A0A1Z4MW08"/>
<evidence type="ECO:0000259" key="2">
    <source>
        <dbReference type="Pfam" id="PF13439"/>
    </source>
</evidence>
<name>A0A1Z4MW08_9CYAN</name>
<dbReference type="PANTHER" id="PTHR45947">
    <property type="entry name" value="SULFOQUINOVOSYL TRANSFERASE SQD2"/>
    <property type="match status" value="1"/>
</dbReference>
<organism evidence="3 4">
    <name type="scientific">Tolypothrix tenuis PCC 7101</name>
    <dbReference type="NCBI Taxonomy" id="231146"/>
    <lineage>
        <taxon>Bacteria</taxon>
        <taxon>Bacillati</taxon>
        <taxon>Cyanobacteriota</taxon>
        <taxon>Cyanophyceae</taxon>
        <taxon>Nostocales</taxon>
        <taxon>Tolypothrichaceae</taxon>
        <taxon>Tolypothrix</taxon>
    </lineage>
</organism>
<evidence type="ECO:0000313" key="4">
    <source>
        <dbReference type="Proteomes" id="UP000218785"/>
    </source>
</evidence>
<dbReference type="GO" id="GO:0016757">
    <property type="term" value="F:glycosyltransferase activity"/>
    <property type="evidence" value="ECO:0007669"/>
    <property type="project" value="InterPro"/>
</dbReference>
<keyword evidence="3" id="KW-0808">Transferase</keyword>
<dbReference type="InterPro" id="IPR028098">
    <property type="entry name" value="Glyco_trans_4-like_N"/>
</dbReference>
<dbReference type="InterPro" id="IPR050194">
    <property type="entry name" value="Glycosyltransferase_grp1"/>
</dbReference>
<gene>
    <name evidence="3" type="ORF">NIES37_15520</name>
</gene>
<dbReference type="Gene3D" id="3.40.50.2000">
    <property type="entry name" value="Glycogen Phosphorylase B"/>
    <property type="match status" value="2"/>
</dbReference>